<accession>S3DV70</accession>
<dbReference type="AlphaFoldDB" id="S3DV70"/>
<dbReference type="OrthoDB" id="4520106at2759"/>
<dbReference type="KEGG" id="glz:GLAREA_12996"/>
<dbReference type="OMA" id="RICTPIY"/>
<name>S3DV70_GLAL2</name>
<dbReference type="Proteomes" id="UP000016922">
    <property type="component" value="Unassembled WGS sequence"/>
</dbReference>
<organism evidence="1 2">
    <name type="scientific">Glarea lozoyensis (strain ATCC 20868 / MF5171)</name>
    <dbReference type="NCBI Taxonomy" id="1116229"/>
    <lineage>
        <taxon>Eukaryota</taxon>
        <taxon>Fungi</taxon>
        <taxon>Dikarya</taxon>
        <taxon>Ascomycota</taxon>
        <taxon>Pezizomycotina</taxon>
        <taxon>Leotiomycetes</taxon>
        <taxon>Helotiales</taxon>
        <taxon>Helotiaceae</taxon>
        <taxon>Glarea</taxon>
    </lineage>
</organism>
<sequence length="275" mass="30335">MAAQQKQIALVRDAGTKDVAVVISTLAEYGIPSAMYGVNAATHHNGGLCPLDIELVVNEEDQSRAFDLLTAQGALPMVPVNSITERPTDFNQWRQLAKSYQYFDRCRTRLSTPIYQLPPTEDALDDMLLPFVVLYSAESVGLPPVPSVKSDKQTLPSKTMASTNAYVSLSTLSSLDTAQGTTQRNGSCLIPTFSKLVKSEMHILLSHAEFHSPVWGQHMAQLSELINSRDPGDLSLDLSPRYADFLEWVLLSMKGDADYAELDGLKESYRQEQLP</sequence>
<dbReference type="GeneID" id="19472036"/>
<dbReference type="HOGENOM" id="CLU_1012109_0_0_1"/>
<protein>
    <submittedName>
        <fullName evidence="1">Uncharacterized protein</fullName>
    </submittedName>
</protein>
<evidence type="ECO:0000313" key="1">
    <source>
        <dbReference type="EMBL" id="EPE30273.1"/>
    </source>
</evidence>
<proteinExistence type="predicted"/>
<reference evidence="1 2" key="1">
    <citation type="journal article" date="2013" name="BMC Genomics">
        <title>Genomics-driven discovery of the pneumocandin biosynthetic gene cluster in the fungus Glarea lozoyensis.</title>
        <authorList>
            <person name="Chen L."/>
            <person name="Yue Q."/>
            <person name="Zhang X."/>
            <person name="Xiang M."/>
            <person name="Wang C."/>
            <person name="Li S."/>
            <person name="Che Y."/>
            <person name="Ortiz-Lopez F.J."/>
            <person name="Bills G.F."/>
            <person name="Liu X."/>
            <person name="An Z."/>
        </authorList>
    </citation>
    <scope>NUCLEOTIDE SEQUENCE [LARGE SCALE GENOMIC DNA]</scope>
    <source>
        <strain evidence="2">ATCC 20868 / MF5171</strain>
    </source>
</reference>
<dbReference type="RefSeq" id="XP_008082666.1">
    <property type="nucleotide sequence ID" value="XM_008084475.1"/>
</dbReference>
<dbReference type="EMBL" id="KE145364">
    <property type="protein sequence ID" value="EPE30273.1"/>
    <property type="molecule type" value="Genomic_DNA"/>
</dbReference>
<gene>
    <name evidence="1" type="ORF">GLAREA_12996</name>
</gene>
<evidence type="ECO:0000313" key="2">
    <source>
        <dbReference type="Proteomes" id="UP000016922"/>
    </source>
</evidence>
<keyword evidence="2" id="KW-1185">Reference proteome</keyword>